<dbReference type="FunFam" id="2.30.30.100:FF:000026">
    <property type="entry name" value="Enhancer of mRNA-decapping protein 3"/>
    <property type="match status" value="1"/>
</dbReference>
<feature type="compositionally biased region" description="Polar residues" evidence="1">
    <location>
        <begin position="163"/>
        <end position="191"/>
    </location>
</feature>
<sequence>MASESFIGNYLSLDCGPALGTFQGEVSSVCKTGQTISLRNAFRNGVKYGVPEVTMRASDIKDLKILKTSADLKAEAEKNRAIIKAVNSKGKSEAVNGDAVSNKETSNNKVNGELSKSSLTAVRRSGNTERAHSKSPHRKAPTGDNRTTNETSAEGGPHKNKHQNNLNHSQRSAFHSPNRNENGGVTDSQAGSEKARVGFKAKRSASFTMPQGKGDDGGSGKSSGRPGFQRVHSMDGLSRQGGNENGGRDEEEGRQGGGGGEKGRRRTTSGNHESNHTRSSPVKISGGNTRKHNRGGFNSRNVECFSAPVDTFLNDDFDFDSNFALFDKDNFYEELDAMGDNRPTCKRQGPRNLRFDENILERRESEEGKRITCPDVTGRWYHTDTDMQIPGITPELKARLMSSATKAGLTVERRLESVGLCAAQVALQLLDKQRRIHSKKRATEPSVVVLCGPHLQGAQGVSCARHLTHHGCTVTLFVPNFVKMLEELKQEIDLFDVTDGVKLQSYKDLPKSTDLTDIVICALDRPNDTITQDQAWYRGVQQWLADTNKAPILSLDPSNTQSFSSQWGVAVGLPLDYTSKVGELYLCSSGIPKKVFDEVGIRYMSPFSRGLFVLLDVS</sequence>
<dbReference type="GO" id="GO:0000932">
    <property type="term" value="C:P-body"/>
    <property type="evidence" value="ECO:0000318"/>
    <property type="project" value="GO_Central"/>
</dbReference>
<protein>
    <recommendedName>
        <fullName evidence="2">YjeF N-terminal domain-containing protein</fullName>
    </recommendedName>
</protein>
<evidence type="ECO:0000256" key="1">
    <source>
        <dbReference type="SAM" id="MobiDB-lite"/>
    </source>
</evidence>
<evidence type="ECO:0000313" key="4">
    <source>
        <dbReference type="Proteomes" id="UP000007110"/>
    </source>
</evidence>
<dbReference type="SUPFAM" id="SSF64153">
    <property type="entry name" value="YjeF N-terminal domain-like"/>
    <property type="match status" value="1"/>
</dbReference>
<dbReference type="InParanoid" id="A0A7M7RC46"/>
<dbReference type="Proteomes" id="UP000007110">
    <property type="component" value="Unassembled WGS sequence"/>
</dbReference>
<dbReference type="OMA" id="FXSSSSR"/>
<dbReference type="GO" id="GO:0003729">
    <property type="term" value="F:mRNA binding"/>
    <property type="evidence" value="ECO:0000318"/>
    <property type="project" value="GO_Central"/>
</dbReference>
<dbReference type="SMART" id="SM01271">
    <property type="entry name" value="LSM14"/>
    <property type="match status" value="1"/>
</dbReference>
<feature type="compositionally biased region" description="Polar residues" evidence="1">
    <location>
        <begin position="102"/>
        <end position="120"/>
    </location>
</feature>
<dbReference type="InterPro" id="IPR004443">
    <property type="entry name" value="YjeF_N_dom"/>
</dbReference>
<evidence type="ECO:0000313" key="3">
    <source>
        <dbReference type="EnsemblMetazoa" id="XP_787406"/>
    </source>
</evidence>
<feature type="domain" description="YjeF N-terminal" evidence="2">
    <location>
        <begin position="393"/>
        <end position="597"/>
    </location>
</feature>
<dbReference type="InterPro" id="IPR034107">
    <property type="entry name" value="Lsm16_N"/>
</dbReference>
<dbReference type="Pfam" id="PF03853">
    <property type="entry name" value="YjeF_N"/>
    <property type="match status" value="1"/>
</dbReference>
<name>A0A7M7RC46_STRPU</name>
<dbReference type="GO" id="GO:0031087">
    <property type="term" value="P:deadenylation-independent decapping of nuclear-transcribed mRNA"/>
    <property type="evidence" value="ECO:0000318"/>
    <property type="project" value="GO_Central"/>
</dbReference>
<feature type="compositionally biased region" description="Polar residues" evidence="1">
    <location>
        <begin position="268"/>
        <end position="288"/>
    </location>
</feature>
<dbReference type="OrthoDB" id="10030313at2759"/>
<evidence type="ECO:0000259" key="2">
    <source>
        <dbReference type="PROSITE" id="PS51385"/>
    </source>
</evidence>
<dbReference type="InterPro" id="IPR036652">
    <property type="entry name" value="YjeF_N_dom_sf"/>
</dbReference>
<organism evidence="3 4">
    <name type="scientific">Strongylocentrotus purpuratus</name>
    <name type="common">Purple sea urchin</name>
    <dbReference type="NCBI Taxonomy" id="7668"/>
    <lineage>
        <taxon>Eukaryota</taxon>
        <taxon>Metazoa</taxon>
        <taxon>Echinodermata</taxon>
        <taxon>Eleutherozoa</taxon>
        <taxon>Echinozoa</taxon>
        <taxon>Echinoidea</taxon>
        <taxon>Euechinoidea</taxon>
        <taxon>Echinacea</taxon>
        <taxon>Camarodonta</taxon>
        <taxon>Echinidea</taxon>
        <taxon>Strongylocentrotidae</taxon>
        <taxon>Strongylocentrotus</taxon>
    </lineage>
</organism>
<dbReference type="Gene3D" id="2.30.30.100">
    <property type="match status" value="1"/>
</dbReference>
<reference evidence="4" key="1">
    <citation type="submission" date="2015-02" db="EMBL/GenBank/DDBJ databases">
        <title>Genome sequencing for Strongylocentrotus purpuratus.</title>
        <authorList>
            <person name="Murali S."/>
            <person name="Liu Y."/>
            <person name="Vee V."/>
            <person name="English A."/>
            <person name="Wang M."/>
            <person name="Skinner E."/>
            <person name="Han Y."/>
            <person name="Muzny D.M."/>
            <person name="Worley K.C."/>
            <person name="Gibbs R.A."/>
        </authorList>
    </citation>
    <scope>NUCLEOTIDE SEQUENCE</scope>
</reference>
<dbReference type="GeneID" id="582362"/>
<dbReference type="PANTHER" id="PTHR13612">
    <property type="entry name" value="ENHANCER OF MRNA-DECAPPING PROTEIN 3"/>
    <property type="match status" value="1"/>
</dbReference>
<accession>A0A7M7RC46</accession>
<dbReference type="PROSITE" id="PS51385">
    <property type="entry name" value="YJEF_N"/>
    <property type="match status" value="1"/>
</dbReference>
<dbReference type="CDD" id="cd01737">
    <property type="entry name" value="LSm16_N"/>
    <property type="match status" value="1"/>
</dbReference>
<dbReference type="Gene3D" id="3.40.50.10260">
    <property type="entry name" value="YjeF N-terminal domain"/>
    <property type="match status" value="1"/>
</dbReference>
<dbReference type="GO" id="GO:0033962">
    <property type="term" value="P:P-body assembly"/>
    <property type="evidence" value="ECO:0000318"/>
    <property type="project" value="GO_Central"/>
</dbReference>
<dbReference type="RefSeq" id="XP_787406.3">
    <property type="nucleotide sequence ID" value="XM_782313.5"/>
</dbReference>
<dbReference type="EnsemblMetazoa" id="XM_782313">
    <property type="protein sequence ID" value="XP_787406"/>
    <property type="gene ID" value="LOC582362"/>
</dbReference>
<dbReference type="PANTHER" id="PTHR13612:SF0">
    <property type="entry name" value="ENHANCER OF MRNA-DECAPPING PROTEIN 3"/>
    <property type="match status" value="1"/>
</dbReference>
<dbReference type="Pfam" id="PF12701">
    <property type="entry name" value="LSM14"/>
    <property type="match status" value="1"/>
</dbReference>
<proteinExistence type="predicted"/>
<keyword evidence="4" id="KW-1185">Reference proteome</keyword>
<dbReference type="FunCoup" id="A0A7M7RC46">
    <property type="interactions" value="797"/>
</dbReference>
<dbReference type="KEGG" id="spu:582362"/>
<dbReference type="CTD" id="80153"/>
<dbReference type="AlphaFoldDB" id="A0A7M7RC46"/>
<reference evidence="3" key="2">
    <citation type="submission" date="2021-01" db="UniProtKB">
        <authorList>
            <consortium name="EnsemblMetazoa"/>
        </authorList>
    </citation>
    <scope>IDENTIFICATION</scope>
</reference>
<feature type="region of interest" description="Disordered" evidence="1">
    <location>
        <begin position="88"/>
        <end position="298"/>
    </location>
</feature>
<dbReference type="InterPro" id="IPR025609">
    <property type="entry name" value="Lsm14-like_N"/>
</dbReference>